<protein>
    <submittedName>
        <fullName evidence="1">Uncharacterized protein</fullName>
    </submittedName>
</protein>
<accession>A0A0F9SIS6</accession>
<dbReference type="EMBL" id="LAZR01001941">
    <property type="protein sequence ID" value="KKN36811.1"/>
    <property type="molecule type" value="Genomic_DNA"/>
</dbReference>
<dbReference type="AlphaFoldDB" id="A0A0F9SIS6"/>
<sequence>MIQQMENSIVLGRKLIDTELDTGILNFLIKPIVKAFYDYWSSHDVRSGTLKQIKLTLNSGKELLQIENSQANFDKILNRYLQSYLEADQTTRQCNRDHKNYERITQVAKETFINYLKEVVVLLSVKEDVKDYIDLSRVAFKSKEIAKQNLLKQLNFTERGIRIVEEDPSILKVPVGRKIILKALRRGFEITKKEFIKALNDTYNEK</sequence>
<organism evidence="1">
    <name type="scientific">marine sediment metagenome</name>
    <dbReference type="NCBI Taxonomy" id="412755"/>
    <lineage>
        <taxon>unclassified sequences</taxon>
        <taxon>metagenomes</taxon>
        <taxon>ecological metagenomes</taxon>
    </lineage>
</organism>
<gene>
    <name evidence="1" type="ORF">LCGC14_0769880</name>
</gene>
<name>A0A0F9SIS6_9ZZZZ</name>
<proteinExistence type="predicted"/>
<comment type="caution">
    <text evidence="1">The sequence shown here is derived from an EMBL/GenBank/DDBJ whole genome shotgun (WGS) entry which is preliminary data.</text>
</comment>
<reference evidence="1" key="1">
    <citation type="journal article" date="2015" name="Nature">
        <title>Complex archaea that bridge the gap between prokaryotes and eukaryotes.</title>
        <authorList>
            <person name="Spang A."/>
            <person name="Saw J.H."/>
            <person name="Jorgensen S.L."/>
            <person name="Zaremba-Niedzwiedzka K."/>
            <person name="Martijn J."/>
            <person name="Lind A.E."/>
            <person name="van Eijk R."/>
            <person name="Schleper C."/>
            <person name="Guy L."/>
            <person name="Ettema T.J."/>
        </authorList>
    </citation>
    <scope>NUCLEOTIDE SEQUENCE</scope>
</reference>
<evidence type="ECO:0000313" key="1">
    <source>
        <dbReference type="EMBL" id="KKN36811.1"/>
    </source>
</evidence>